<dbReference type="EMBL" id="VSRR010027133">
    <property type="protein sequence ID" value="MPC68021.1"/>
    <property type="molecule type" value="Genomic_DNA"/>
</dbReference>
<dbReference type="AlphaFoldDB" id="A0A5B7H5V2"/>
<accession>A0A5B7H5V2</accession>
<name>A0A5B7H5V2_PORTR</name>
<keyword evidence="2" id="KW-1185">Reference proteome</keyword>
<dbReference type="Proteomes" id="UP000324222">
    <property type="component" value="Unassembled WGS sequence"/>
</dbReference>
<reference evidence="1 2" key="1">
    <citation type="submission" date="2019-05" db="EMBL/GenBank/DDBJ databases">
        <title>Another draft genome of Portunus trituberculatus and its Hox gene families provides insights of decapod evolution.</title>
        <authorList>
            <person name="Jeong J.-H."/>
            <person name="Song I."/>
            <person name="Kim S."/>
            <person name="Choi T."/>
            <person name="Kim D."/>
            <person name="Ryu S."/>
            <person name="Kim W."/>
        </authorList>
    </citation>
    <scope>NUCLEOTIDE SEQUENCE [LARGE SCALE GENOMIC DNA]</scope>
    <source>
        <tissue evidence="1">Muscle</tissue>
    </source>
</reference>
<organism evidence="1 2">
    <name type="scientific">Portunus trituberculatus</name>
    <name type="common">Swimming crab</name>
    <name type="synonym">Neptunus trituberculatus</name>
    <dbReference type="NCBI Taxonomy" id="210409"/>
    <lineage>
        <taxon>Eukaryota</taxon>
        <taxon>Metazoa</taxon>
        <taxon>Ecdysozoa</taxon>
        <taxon>Arthropoda</taxon>
        <taxon>Crustacea</taxon>
        <taxon>Multicrustacea</taxon>
        <taxon>Malacostraca</taxon>
        <taxon>Eumalacostraca</taxon>
        <taxon>Eucarida</taxon>
        <taxon>Decapoda</taxon>
        <taxon>Pleocyemata</taxon>
        <taxon>Brachyura</taxon>
        <taxon>Eubrachyura</taxon>
        <taxon>Portunoidea</taxon>
        <taxon>Portunidae</taxon>
        <taxon>Portuninae</taxon>
        <taxon>Portunus</taxon>
    </lineage>
</organism>
<evidence type="ECO:0000313" key="2">
    <source>
        <dbReference type="Proteomes" id="UP000324222"/>
    </source>
</evidence>
<gene>
    <name evidence="1" type="ORF">E2C01_062211</name>
</gene>
<protein>
    <submittedName>
        <fullName evidence="1">Uncharacterized protein</fullName>
    </submittedName>
</protein>
<proteinExistence type="predicted"/>
<comment type="caution">
    <text evidence="1">The sequence shown here is derived from an EMBL/GenBank/DDBJ whole genome shotgun (WGS) entry which is preliminary data.</text>
</comment>
<sequence length="79" mass="8997">MQGRGRTWIMMKRRGRYTKTRKSLKIPTHLEFNYVRSVEPAAVEDTPTASPVRLDNPEGGVALEFAAIRTLGKKIRRAL</sequence>
<evidence type="ECO:0000313" key="1">
    <source>
        <dbReference type="EMBL" id="MPC68021.1"/>
    </source>
</evidence>